<dbReference type="EMBL" id="LUGH01001118">
    <property type="protein sequence ID" value="OBZ81631.1"/>
    <property type="molecule type" value="Genomic_DNA"/>
</dbReference>
<name>A0A1C7MXY9_9FUNG</name>
<dbReference type="InParanoid" id="A0A1C7MXY9"/>
<evidence type="ECO:0000313" key="1">
    <source>
        <dbReference type="EMBL" id="OBZ81631.1"/>
    </source>
</evidence>
<dbReference type="AlphaFoldDB" id="A0A1C7MXY9"/>
<keyword evidence="2" id="KW-1185">Reference proteome</keyword>
<reference evidence="1 2" key="1">
    <citation type="submission" date="2016-03" db="EMBL/GenBank/DDBJ databases">
        <title>Choanephora cucurbitarum.</title>
        <authorList>
            <person name="Min B."/>
            <person name="Park H."/>
            <person name="Park J.-H."/>
            <person name="Shin H.-D."/>
            <person name="Choi I.-G."/>
        </authorList>
    </citation>
    <scope>NUCLEOTIDE SEQUENCE [LARGE SCALE GENOMIC DNA]</scope>
    <source>
        <strain evidence="1 2">KUS-F28377</strain>
    </source>
</reference>
<accession>A0A1C7MXY9</accession>
<organism evidence="1 2">
    <name type="scientific">Choanephora cucurbitarum</name>
    <dbReference type="NCBI Taxonomy" id="101091"/>
    <lineage>
        <taxon>Eukaryota</taxon>
        <taxon>Fungi</taxon>
        <taxon>Fungi incertae sedis</taxon>
        <taxon>Mucoromycota</taxon>
        <taxon>Mucoromycotina</taxon>
        <taxon>Mucoromycetes</taxon>
        <taxon>Mucorales</taxon>
        <taxon>Mucorineae</taxon>
        <taxon>Choanephoraceae</taxon>
        <taxon>Choanephoroideae</taxon>
        <taxon>Choanephora</taxon>
    </lineage>
</organism>
<proteinExistence type="predicted"/>
<protein>
    <submittedName>
        <fullName evidence="1">Uncharacterized protein</fullName>
    </submittedName>
</protein>
<gene>
    <name evidence="1" type="ORF">A0J61_10321</name>
</gene>
<comment type="caution">
    <text evidence="1">The sequence shown here is derived from an EMBL/GenBank/DDBJ whole genome shotgun (WGS) entry which is preliminary data.</text>
</comment>
<dbReference type="Proteomes" id="UP000093000">
    <property type="component" value="Unassembled WGS sequence"/>
</dbReference>
<evidence type="ECO:0000313" key="2">
    <source>
        <dbReference type="Proteomes" id="UP000093000"/>
    </source>
</evidence>
<sequence length="108" mass="12265">MSSIFWLKISFNSYQISPREKGNSLPLKKMVSPAIKVLMQHDGKIHIQRKPLSTGHSRVLLPTPLSTFGRLLNNKIGSDKCYSMLDWRQAVMDAKAGLENYKFSLSNK</sequence>